<dbReference type="InterPro" id="IPR004038">
    <property type="entry name" value="Ribosomal_eL8/eL30/eS12/Gad45"/>
</dbReference>
<organism evidence="2 3">
    <name type="scientific">Paenibacillus sabuli</name>
    <dbReference type="NCBI Taxonomy" id="2772509"/>
    <lineage>
        <taxon>Bacteria</taxon>
        <taxon>Bacillati</taxon>
        <taxon>Bacillota</taxon>
        <taxon>Bacilli</taxon>
        <taxon>Bacillales</taxon>
        <taxon>Paenibacillaceae</taxon>
        <taxon>Paenibacillus</taxon>
    </lineage>
</organism>
<feature type="domain" description="Ribosomal protein eL8/eL30/eS12/Gadd45" evidence="1">
    <location>
        <begin position="3"/>
        <end position="69"/>
    </location>
</feature>
<gene>
    <name evidence="2" type="ORF">IDH44_05970</name>
</gene>
<dbReference type="Gene3D" id="3.30.1330.30">
    <property type="match status" value="1"/>
</dbReference>
<dbReference type="Pfam" id="PF01248">
    <property type="entry name" value="Ribosomal_L7Ae"/>
    <property type="match status" value="1"/>
</dbReference>
<dbReference type="InterPro" id="IPR029064">
    <property type="entry name" value="Ribosomal_eL30-like_sf"/>
</dbReference>
<evidence type="ECO:0000313" key="2">
    <source>
        <dbReference type="EMBL" id="MBD2844730.1"/>
    </source>
</evidence>
<dbReference type="RefSeq" id="WP_190915670.1">
    <property type="nucleotide sequence ID" value="NZ_JACXIZ010000012.1"/>
</dbReference>
<name>A0A927BS38_9BACL</name>
<dbReference type="SUPFAM" id="SSF55315">
    <property type="entry name" value="L30e-like"/>
    <property type="match status" value="1"/>
</dbReference>
<proteinExistence type="predicted"/>
<keyword evidence="3" id="KW-1185">Reference proteome</keyword>
<sequence length="76" mass="8125">MPYKIGTKQTTKMVEQGLATTVYVAEDADSRITEKIVQLCTRAGVDVTWVDTMASLGKTCGIDIGAAMAAYVPDQP</sequence>
<evidence type="ECO:0000259" key="1">
    <source>
        <dbReference type="Pfam" id="PF01248"/>
    </source>
</evidence>
<dbReference type="AlphaFoldDB" id="A0A927BS38"/>
<reference evidence="2" key="1">
    <citation type="submission" date="2020-09" db="EMBL/GenBank/DDBJ databases">
        <title>A novel bacterium of genus Paenibacillus, isolated from South China Sea.</title>
        <authorList>
            <person name="Huang H."/>
            <person name="Mo K."/>
            <person name="Hu Y."/>
        </authorList>
    </citation>
    <scope>NUCLEOTIDE SEQUENCE</scope>
    <source>
        <strain evidence="2">IB182496</strain>
    </source>
</reference>
<comment type="caution">
    <text evidence="2">The sequence shown here is derived from an EMBL/GenBank/DDBJ whole genome shotgun (WGS) entry which is preliminary data.</text>
</comment>
<dbReference type="PRINTS" id="PR00884">
    <property type="entry name" value="RIBOSOMALHS6"/>
</dbReference>
<evidence type="ECO:0000313" key="3">
    <source>
        <dbReference type="Proteomes" id="UP000621560"/>
    </source>
</evidence>
<protein>
    <submittedName>
        <fullName evidence="2">Ribosomal L7Ae/L30e/S12e/Gadd45 family protein</fullName>
    </submittedName>
</protein>
<accession>A0A927BS38</accession>
<dbReference type="Proteomes" id="UP000621560">
    <property type="component" value="Unassembled WGS sequence"/>
</dbReference>
<dbReference type="EMBL" id="JACXIZ010000012">
    <property type="protein sequence ID" value="MBD2844730.1"/>
    <property type="molecule type" value="Genomic_DNA"/>
</dbReference>